<dbReference type="SUPFAM" id="SSF63825">
    <property type="entry name" value="YWTD domain"/>
    <property type="match status" value="1"/>
</dbReference>
<dbReference type="InterPro" id="IPR000742">
    <property type="entry name" value="EGF"/>
</dbReference>
<dbReference type="SUPFAM" id="SSF101898">
    <property type="entry name" value="NHL repeat"/>
    <property type="match status" value="2"/>
</dbReference>
<dbReference type="RefSeq" id="XP_002676110.1">
    <property type="nucleotide sequence ID" value="XM_002676064.1"/>
</dbReference>
<keyword evidence="1" id="KW-0245">EGF-like domain</keyword>
<evidence type="ECO:0000313" key="4">
    <source>
        <dbReference type="Proteomes" id="UP000006671"/>
    </source>
</evidence>
<dbReference type="PROSITE" id="PS50026">
    <property type="entry name" value="EGF_3"/>
    <property type="match status" value="1"/>
</dbReference>
<evidence type="ECO:0000259" key="2">
    <source>
        <dbReference type="PROSITE" id="PS50026"/>
    </source>
</evidence>
<dbReference type="EMBL" id="GG738874">
    <property type="protein sequence ID" value="EFC43366.1"/>
    <property type="molecule type" value="Genomic_DNA"/>
</dbReference>
<dbReference type="Pfam" id="PF25021">
    <property type="entry name" value="TEN_NHL"/>
    <property type="match status" value="3"/>
</dbReference>
<protein>
    <submittedName>
        <fullName evidence="3">Predicted protein</fullName>
    </submittedName>
</protein>
<dbReference type="Proteomes" id="UP000006671">
    <property type="component" value="Unassembled WGS sequence"/>
</dbReference>
<organism evidence="4">
    <name type="scientific">Naegleria gruberi</name>
    <name type="common">Amoeba</name>
    <dbReference type="NCBI Taxonomy" id="5762"/>
    <lineage>
        <taxon>Eukaryota</taxon>
        <taxon>Discoba</taxon>
        <taxon>Heterolobosea</taxon>
        <taxon>Tetramitia</taxon>
        <taxon>Eutetramitia</taxon>
        <taxon>Vahlkampfiidae</taxon>
        <taxon>Naegleria</taxon>
    </lineage>
</organism>
<dbReference type="Gene3D" id="2.10.25.10">
    <property type="entry name" value="Laminin"/>
    <property type="match status" value="1"/>
</dbReference>
<keyword evidence="1" id="KW-1015">Disulfide bond</keyword>
<dbReference type="STRING" id="5762.D2VII7"/>
<dbReference type="eggNOG" id="KOG4659">
    <property type="taxonomic scope" value="Eukaryota"/>
</dbReference>
<dbReference type="CDD" id="cd00054">
    <property type="entry name" value="EGF_CA"/>
    <property type="match status" value="1"/>
</dbReference>
<dbReference type="Gene3D" id="2.120.10.30">
    <property type="entry name" value="TolB, C-terminal domain"/>
    <property type="match status" value="9"/>
</dbReference>
<feature type="disulfide bond" evidence="1">
    <location>
        <begin position="1083"/>
        <end position="1092"/>
    </location>
</feature>
<dbReference type="PROSITE" id="PS00022">
    <property type="entry name" value="EGF_1"/>
    <property type="match status" value="1"/>
</dbReference>
<proteinExistence type="predicted"/>
<evidence type="ECO:0000313" key="3">
    <source>
        <dbReference type="EMBL" id="EFC43366.1"/>
    </source>
</evidence>
<dbReference type="eggNOG" id="KOG1225">
    <property type="taxonomic scope" value="Eukaryota"/>
</dbReference>
<evidence type="ECO:0000256" key="1">
    <source>
        <dbReference type="PROSITE-ProRule" id="PRU00076"/>
    </source>
</evidence>
<dbReference type="AlphaFoldDB" id="D2VII7"/>
<feature type="domain" description="EGF-like" evidence="2">
    <location>
        <begin position="1054"/>
        <end position="1093"/>
    </location>
</feature>
<dbReference type="VEuPathDB" id="AmoebaDB:NAEGRDRAFT_49822"/>
<dbReference type="InParanoid" id="D2VII7"/>
<dbReference type="InterPro" id="IPR056822">
    <property type="entry name" value="TEN_NHL"/>
</dbReference>
<dbReference type="InterPro" id="IPR011042">
    <property type="entry name" value="6-blade_b-propeller_TolB-like"/>
</dbReference>
<dbReference type="PROSITE" id="PS01186">
    <property type="entry name" value="EGF_2"/>
    <property type="match status" value="1"/>
</dbReference>
<keyword evidence="4" id="KW-1185">Reference proteome</keyword>
<comment type="caution">
    <text evidence="1">Lacks conserved residue(s) required for the propagation of feature annotation.</text>
</comment>
<dbReference type="GeneID" id="8861949"/>
<accession>D2VII7</accession>
<reference evidence="3 4" key="1">
    <citation type="journal article" date="2010" name="Cell">
        <title>The genome of Naegleria gruberi illuminates early eukaryotic versatility.</title>
        <authorList>
            <person name="Fritz-Laylin L.K."/>
            <person name="Prochnik S.E."/>
            <person name="Ginger M.L."/>
            <person name="Dacks J.B."/>
            <person name="Carpenter M.L."/>
            <person name="Field M.C."/>
            <person name="Kuo A."/>
            <person name="Paredez A."/>
            <person name="Chapman J."/>
            <person name="Pham J."/>
            <person name="Shu S."/>
            <person name="Neupane R."/>
            <person name="Cipriano M."/>
            <person name="Mancuso J."/>
            <person name="Tu H."/>
            <person name="Salamov A."/>
            <person name="Lindquist E."/>
            <person name="Shapiro H."/>
            <person name="Lucas S."/>
            <person name="Grigoriev I.V."/>
            <person name="Cande W.Z."/>
            <person name="Fulton C."/>
            <person name="Rokhsar D.S."/>
            <person name="Dawson S.C."/>
        </authorList>
    </citation>
    <scope>NUCLEOTIDE SEQUENCE [LARGE SCALE GENOMIC DNA]</scope>
    <source>
        <strain evidence="3 4">NEG-M</strain>
    </source>
</reference>
<dbReference type="PANTHER" id="PTHR46388:SF2">
    <property type="entry name" value="NHL REPEAT-CONTAINING PROTEIN 2"/>
    <property type="match status" value="1"/>
</dbReference>
<name>D2VII7_NAEGR</name>
<dbReference type="PANTHER" id="PTHR46388">
    <property type="entry name" value="NHL REPEAT-CONTAINING PROTEIN 2"/>
    <property type="match status" value="1"/>
</dbReference>
<dbReference type="KEGG" id="ngr:NAEGRDRAFT_49822"/>
<sequence>MVLCKTTVNLKPVKYTTSTFAGGNLLGDGYNLTSLSLDSPLALFFNEQDELVFTDANTIKATSGNVIKAIAGTGELPGSYSDGGANQLALLAQINEPRGIVVSKETGDIYFSDYYNDLVRKIDMKSGKISVIAGIPGSSGFNDGQAKLSKVSRPFGIGLINSDVIFADRNNHRIRKISNGAVVTICGNGINNFGGDNRPALTARINTPTGLFVNSTNGDIYFCDSLNHRIRKIDGSTAIISTIAGNGDVGYSGDGGLATNAALNFPTGVVSTPDGTLYIIDNNNVIRMVNSSGYISTIGGSMDSGNYGDGGPAINAKFAYPTGISVSKNGDVYVTDTGNLKIRKISKQTGIIETVIGNTNVYGGDGLPASKAALGYISQVVSIDGITYISHDCRIRKVDKNQIVSTIAGNGNRLDDSTIVPNVINPLESIQSIIGLSVSPITKELFVSFSNSIYKLFWNGTLIRVAGTNGQFGGDGYNAKYSVISRATGIDFLPSTSEMIIADSLNSCIRKISTLGIITTIAGKPGVAGYSGENVRAIDSMIGNPVRVLVSKMGEIYFSTNTHRVQKISLNGNITTICGTGVDDYSGDGGNAIEAAISNPNGMAFSSDEELLYVACNGNNAIRVVNLTSGIIDIVQNVASPLDVALTNDGLYLLVLLSDSTLNNITLSTLQNSIICGTGVEGYNGDDILATDAQLNKPTSVSVDQNGDIYISDNSRLRKISNGVISTIAGNGNTTDIENDVLANMTSVVPSFSKVGPNGDLYIIDRAYIRTVSTNGIISTLAGGLGDGGLASEAYLCPNRLVVSWRGDIYFTDSCYANNIRKISYDTGIISTIAGGIYAGYNNDEIEAIKAKLNNPYGITVSVDGDIYFTDIGNNRIRRISKDGIIHAVTGNGIVLSTGDGGSALLASIINPASVITTKVGDVIFPDCDAHAIRKISALDGNISTIIGNGQTGFEMRDNVKGNETIVSCPDSIFIDEQGNLIYSDTGIFRNGLVRVAVPYCEEDGFRLSENSLICTPICYGKFGNNSCGGPSQGACVDVNLCECEIGWIGETCNITTCNGLLSNDSAVCQSRGKCLDYEKCTCDNGFSGANCEYFSCFGIQSNDPLTCNSHGQCIGKDLCECNSTWHQVPQLLNTETIARMEGMKKDKPMSDRQALNYPEEHKPMMKKLEKLCEKVGRLQAFRYHRYYECHIGGSEYEINAYGIGGVFLLVFHSEGLW</sequence>
<gene>
    <name evidence="3" type="ORF">NAEGRDRAFT_49822</name>
</gene>
<dbReference type="OrthoDB" id="382013at2759"/>